<dbReference type="InterPro" id="IPR012337">
    <property type="entry name" value="RNaseH-like_sf"/>
</dbReference>
<dbReference type="Pfam" id="PF18701">
    <property type="entry name" value="DUF5641"/>
    <property type="match status" value="1"/>
</dbReference>
<dbReference type="InterPro" id="IPR043128">
    <property type="entry name" value="Rev_trsase/Diguanyl_cyclase"/>
</dbReference>
<dbReference type="Proteomes" id="UP000192223">
    <property type="component" value="Unplaced"/>
</dbReference>
<evidence type="ECO:0000313" key="3">
    <source>
        <dbReference type="RefSeq" id="XP_025836570.1"/>
    </source>
</evidence>
<dbReference type="GO" id="GO:0015074">
    <property type="term" value="P:DNA integration"/>
    <property type="evidence" value="ECO:0007669"/>
    <property type="project" value="InterPro"/>
</dbReference>
<dbReference type="AlphaFoldDB" id="A0A7F5RL60"/>
<dbReference type="Gene3D" id="3.10.10.10">
    <property type="entry name" value="HIV Type 1 Reverse Transcriptase, subunit A, domain 1"/>
    <property type="match status" value="1"/>
</dbReference>
<dbReference type="InterPro" id="IPR041588">
    <property type="entry name" value="Integrase_H2C2"/>
</dbReference>
<dbReference type="InterPro" id="IPR040676">
    <property type="entry name" value="DUF5641"/>
</dbReference>
<accession>A0A7F5RL60</accession>
<dbReference type="OrthoDB" id="6761177at2759"/>
<dbReference type="GeneID" id="112906526"/>
<dbReference type="KEGG" id="apln:112906526"/>
<proteinExistence type="predicted"/>
<dbReference type="Gene3D" id="3.30.70.270">
    <property type="match status" value="1"/>
</dbReference>
<dbReference type="Pfam" id="PF17921">
    <property type="entry name" value="Integrase_H2C2"/>
    <property type="match status" value="1"/>
</dbReference>
<dbReference type="InterPro" id="IPR043502">
    <property type="entry name" value="DNA/RNA_pol_sf"/>
</dbReference>
<gene>
    <name evidence="3" type="primary">LOC112906526</name>
</gene>
<dbReference type="PROSITE" id="PS50994">
    <property type="entry name" value="INTEGRASE"/>
    <property type="match status" value="1"/>
</dbReference>
<dbReference type="InterPro" id="IPR008042">
    <property type="entry name" value="Retrotrans_Pao"/>
</dbReference>
<dbReference type="SUPFAM" id="SSF56672">
    <property type="entry name" value="DNA/RNA polymerases"/>
    <property type="match status" value="1"/>
</dbReference>
<feature type="domain" description="Integrase catalytic" evidence="1">
    <location>
        <begin position="728"/>
        <end position="923"/>
    </location>
</feature>
<dbReference type="InterPro" id="IPR036397">
    <property type="entry name" value="RNaseH_sf"/>
</dbReference>
<dbReference type="Gene3D" id="3.30.420.10">
    <property type="entry name" value="Ribonuclease H-like superfamily/Ribonuclease H"/>
    <property type="match status" value="1"/>
</dbReference>
<organism evidence="2 3">
    <name type="scientific">Agrilus planipennis</name>
    <name type="common">Emerald ash borer</name>
    <name type="synonym">Agrilus marcopoli</name>
    <dbReference type="NCBI Taxonomy" id="224129"/>
    <lineage>
        <taxon>Eukaryota</taxon>
        <taxon>Metazoa</taxon>
        <taxon>Ecdysozoa</taxon>
        <taxon>Arthropoda</taxon>
        <taxon>Hexapoda</taxon>
        <taxon>Insecta</taxon>
        <taxon>Pterygota</taxon>
        <taxon>Neoptera</taxon>
        <taxon>Endopterygota</taxon>
        <taxon>Coleoptera</taxon>
        <taxon>Polyphaga</taxon>
        <taxon>Elateriformia</taxon>
        <taxon>Buprestoidea</taxon>
        <taxon>Buprestidae</taxon>
        <taxon>Agrilinae</taxon>
        <taxon>Agrilus</taxon>
    </lineage>
</organism>
<dbReference type="Gene3D" id="1.10.340.70">
    <property type="match status" value="1"/>
</dbReference>
<keyword evidence="2" id="KW-1185">Reference proteome</keyword>
<evidence type="ECO:0000259" key="1">
    <source>
        <dbReference type="PROSITE" id="PS50994"/>
    </source>
</evidence>
<sequence length="1040" mass="118996">MALKRLFAMERKLNRDSNLKSDYIKFLTEYEQLGHMSKISENEIQGPRFYLPHHAVFKQSSTTTKLRVVFDASAKTTSGISLNDIQYTGPTIQSDLLSILLRFRQHDFVITADITKMYRQILVDESQRNLQLILWRPNQNRDVDCFRLNTITYGTAAASFLATRCLNQLALEHENQFPLESHLIKNDFYMDDLLTGSNSETELMAIQGNISKILKSAGFELCKWTSNSQTVIENINKNQKTTDNLVKFQEKGESKTLGILWNPNNDNFQYNERIIYSNHVTKRTILSNVAQIFDPLGLLAPIIVIAKLIIQDLWQLKLSWDQSIPLDIHTKWCKYSDQLKFIRHIQIPRQVICRQANMIELHGFSDASEKAYGACVYIRSRNNSGLYTVSLLCAKSRVAPLKNISLPRLELCGALLLARLVARVKDAIKINFNRHFYWCDSTITLAWIAGPPNKWKTFVANRVSEIHNLTDQKDWVHVSTKHNPADLISRGVESMQLANSSMWWNGPPWLLDDIKNWPISNIVTSEAPEQRVVAHASVLRSEFSLFSKFSDLNKLTAVTAYCLRFIGNARTQLTKRKVGTLSTTELQNALLILIRNVQESVYFEEKHLIKSGKQVGRKSKLLSLHPFCDQDGLLRVGGRIENANFSYDKKHPIILPPKHHLTRLIIEHEHKRLLHCGPNQVLASLRDKYWPISAKGSIRQIIHKCLKCYRVNPKPFVPFMGSLPKSRLTPAPPFYNCGIDYAGPIYIKEKRGRSNKEIKAYMCIIVCFVTKAIHLDLVTSLTAEACVAMLRRFISRRGQPLNIYSDNGLSFVGANSELNEFYKMLNNPSNSAIINNIMNKSGITWHFIPPRSPHFGGLWEAGVKSVKNHLKRVVGNTKLTFEEFYTLLTQIEAVLNSRPLSPLSNDPTELEPLTPAHFLIGRKLTAMPEPSLLDIKESRLNKFQHIQKMQQDFWKRWSKEYVHQLQTRSKWKETQQCSIKSGVLVLIKEDNLPPLKWQLGRVVDVHPGSDDVIRVVSVKVSNGKILKRAVTKICVLPMDM</sequence>
<dbReference type="InterPro" id="IPR001584">
    <property type="entry name" value="Integrase_cat-core"/>
</dbReference>
<dbReference type="CDD" id="cd01644">
    <property type="entry name" value="RT_pepA17"/>
    <property type="match status" value="1"/>
</dbReference>
<protein>
    <submittedName>
        <fullName evidence="3">Uncharacterized protein LOC112906526</fullName>
    </submittedName>
</protein>
<dbReference type="InParanoid" id="A0A7F5RL60"/>
<dbReference type="RefSeq" id="XP_025836570.1">
    <property type="nucleotide sequence ID" value="XM_025980785.1"/>
</dbReference>
<name>A0A7F5RL60_AGRPL</name>
<reference evidence="3" key="1">
    <citation type="submission" date="2025-08" db="UniProtKB">
        <authorList>
            <consortium name="RefSeq"/>
        </authorList>
    </citation>
    <scope>IDENTIFICATION</scope>
    <source>
        <tissue evidence="3">Entire body</tissue>
    </source>
</reference>
<dbReference type="Pfam" id="PF05380">
    <property type="entry name" value="Peptidase_A17"/>
    <property type="match status" value="1"/>
</dbReference>
<dbReference type="SUPFAM" id="SSF53098">
    <property type="entry name" value="Ribonuclease H-like"/>
    <property type="match status" value="1"/>
</dbReference>
<dbReference type="PANTHER" id="PTHR47331:SF1">
    <property type="entry name" value="GAG-LIKE PROTEIN"/>
    <property type="match status" value="1"/>
</dbReference>
<dbReference type="GO" id="GO:0071897">
    <property type="term" value="P:DNA biosynthetic process"/>
    <property type="evidence" value="ECO:0007669"/>
    <property type="project" value="UniProtKB-ARBA"/>
</dbReference>
<dbReference type="GO" id="GO:0042575">
    <property type="term" value="C:DNA polymerase complex"/>
    <property type="evidence" value="ECO:0007669"/>
    <property type="project" value="UniProtKB-ARBA"/>
</dbReference>
<dbReference type="PANTHER" id="PTHR47331">
    <property type="entry name" value="PHD-TYPE DOMAIN-CONTAINING PROTEIN"/>
    <property type="match status" value="1"/>
</dbReference>
<evidence type="ECO:0000313" key="2">
    <source>
        <dbReference type="Proteomes" id="UP000192223"/>
    </source>
</evidence>
<dbReference type="GO" id="GO:0003676">
    <property type="term" value="F:nucleic acid binding"/>
    <property type="evidence" value="ECO:0007669"/>
    <property type="project" value="InterPro"/>
</dbReference>